<keyword evidence="3" id="KW-1185">Reference proteome</keyword>
<gene>
    <name evidence="2" type="ORF">GTA08_BOTSDO13141</name>
</gene>
<evidence type="ECO:0000256" key="1">
    <source>
        <dbReference type="SAM" id="MobiDB-lite"/>
    </source>
</evidence>
<proteinExistence type="predicted"/>
<sequence>MPPRLQPAQAGYSGPTTRHQSRAGTLENEDNDSTTLQSTENAPTPIEPTTTSGDSDQPGPSTTQDKGKERATYSSSRVSFSVAEPSLTPRLRTLPIDLRRSLAYHITNPIYPSYYDFPNIEAFYNNF</sequence>
<protein>
    <submittedName>
        <fullName evidence="2">Uncharacterized protein</fullName>
    </submittedName>
</protein>
<feature type="region of interest" description="Disordered" evidence="1">
    <location>
        <begin position="1"/>
        <end position="82"/>
    </location>
</feature>
<comment type="caution">
    <text evidence="2">The sequence shown here is derived from an EMBL/GenBank/DDBJ whole genome shotgun (WGS) entry which is preliminary data.</text>
</comment>
<dbReference type="Proteomes" id="UP000572817">
    <property type="component" value="Unassembled WGS sequence"/>
</dbReference>
<dbReference type="EMBL" id="WWBZ02000010">
    <property type="protein sequence ID" value="KAF4311379.1"/>
    <property type="molecule type" value="Genomic_DNA"/>
</dbReference>
<name>A0A8H4N516_9PEZI</name>
<reference evidence="2" key="1">
    <citation type="submission" date="2020-04" db="EMBL/GenBank/DDBJ databases">
        <title>Genome Assembly and Annotation of Botryosphaeria dothidea sdau 11-99, a Latent Pathogen of Apple Fruit Ring Rot in China.</title>
        <authorList>
            <person name="Yu C."/>
            <person name="Diao Y."/>
            <person name="Lu Q."/>
            <person name="Zhao J."/>
            <person name="Cui S."/>
            <person name="Peng C."/>
            <person name="He B."/>
            <person name="Liu H."/>
        </authorList>
    </citation>
    <scope>NUCLEOTIDE SEQUENCE [LARGE SCALE GENOMIC DNA]</scope>
    <source>
        <strain evidence="2">Sdau11-99</strain>
    </source>
</reference>
<accession>A0A8H4N516</accession>
<feature type="compositionally biased region" description="Polar residues" evidence="1">
    <location>
        <begin position="33"/>
        <end position="64"/>
    </location>
</feature>
<dbReference type="AlphaFoldDB" id="A0A8H4N516"/>
<evidence type="ECO:0000313" key="3">
    <source>
        <dbReference type="Proteomes" id="UP000572817"/>
    </source>
</evidence>
<evidence type="ECO:0000313" key="2">
    <source>
        <dbReference type="EMBL" id="KAF4311379.1"/>
    </source>
</evidence>
<organism evidence="2 3">
    <name type="scientific">Botryosphaeria dothidea</name>
    <dbReference type="NCBI Taxonomy" id="55169"/>
    <lineage>
        <taxon>Eukaryota</taxon>
        <taxon>Fungi</taxon>
        <taxon>Dikarya</taxon>
        <taxon>Ascomycota</taxon>
        <taxon>Pezizomycotina</taxon>
        <taxon>Dothideomycetes</taxon>
        <taxon>Dothideomycetes incertae sedis</taxon>
        <taxon>Botryosphaeriales</taxon>
        <taxon>Botryosphaeriaceae</taxon>
        <taxon>Botryosphaeria</taxon>
    </lineage>
</organism>